<reference evidence="2 3" key="1">
    <citation type="submission" date="2024-06" db="EMBL/GenBank/DDBJ databases">
        <title>The Natural Products Discovery Center: Release of the First 8490 Sequenced Strains for Exploring Actinobacteria Biosynthetic Diversity.</title>
        <authorList>
            <person name="Kalkreuter E."/>
            <person name="Kautsar S.A."/>
            <person name="Yang D."/>
            <person name="Bader C.D."/>
            <person name="Teijaro C.N."/>
            <person name="Fluegel L."/>
            <person name="Davis C.M."/>
            <person name="Simpson J.R."/>
            <person name="Lauterbach L."/>
            <person name="Steele A.D."/>
            <person name="Gui C."/>
            <person name="Meng S."/>
            <person name="Li G."/>
            <person name="Viehrig K."/>
            <person name="Ye F."/>
            <person name="Su P."/>
            <person name="Kiefer A.F."/>
            <person name="Nichols A."/>
            <person name="Cepeda A.J."/>
            <person name="Yan W."/>
            <person name="Fan B."/>
            <person name="Jiang Y."/>
            <person name="Adhikari A."/>
            <person name="Zheng C.-J."/>
            <person name="Schuster L."/>
            <person name="Cowan T.M."/>
            <person name="Smanski M.J."/>
            <person name="Chevrette M.G."/>
            <person name="De Carvalho L.P.S."/>
            <person name="Shen B."/>
        </authorList>
    </citation>
    <scope>NUCLEOTIDE SEQUENCE [LARGE SCALE GENOMIC DNA]</scope>
    <source>
        <strain evidence="2 3">NPDC005137</strain>
    </source>
</reference>
<feature type="domain" description="Hemerythrin-like" evidence="1">
    <location>
        <begin position="21"/>
        <end position="135"/>
    </location>
</feature>
<name>A0ABV2U7G3_9ACTN</name>
<gene>
    <name evidence="2" type="ORF">ABZV61_09300</name>
</gene>
<evidence type="ECO:0000259" key="1">
    <source>
        <dbReference type="Pfam" id="PF01814"/>
    </source>
</evidence>
<evidence type="ECO:0000313" key="2">
    <source>
        <dbReference type="EMBL" id="MET8432989.1"/>
    </source>
</evidence>
<dbReference type="Pfam" id="PF01814">
    <property type="entry name" value="Hemerythrin"/>
    <property type="match status" value="1"/>
</dbReference>
<dbReference type="Gene3D" id="1.20.120.520">
    <property type="entry name" value="nmb1532 protein domain like"/>
    <property type="match status" value="1"/>
</dbReference>
<proteinExistence type="predicted"/>
<dbReference type="EMBL" id="JBEXIP010000005">
    <property type="protein sequence ID" value="MET8432989.1"/>
    <property type="molecule type" value="Genomic_DNA"/>
</dbReference>
<keyword evidence="3" id="KW-1185">Reference proteome</keyword>
<dbReference type="Proteomes" id="UP001550044">
    <property type="component" value="Unassembled WGS sequence"/>
</dbReference>
<organism evidence="2 3">
    <name type="scientific">Streptomyces sp. 900116325</name>
    <dbReference type="NCBI Taxonomy" id="3154295"/>
    <lineage>
        <taxon>Bacteria</taxon>
        <taxon>Bacillati</taxon>
        <taxon>Actinomycetota</taxon>
        <taxon>Actinomycetes</taxon>
        <taxon>Kitasatosporales</taxon>
        <taxon>Streptomycetaceae</taxon>
        <taxon>Streptomyces</taxon>
    </lineage>
</organism>
<comment type="caution">
    <text evidence="2">The sequence shown here is derived from an EMBL/GenBank/DDBJ whole genome shotgun (WGS) entry which is preliminary data.</text>
</comment>
<dbReference type="RefSeq" id="WP_356503191.1">
    <property type="nucleotide sequence ID" value="NZ_JBEXEF010000230.1"/>
</dbReference>
<sequence>MSDPGGSEVCHYCGCREISLIEDFIAEHESPTDLAGGAVRALKRGDIAAAQGLLRDMTTVLRAHWRGEENGLFAVMRQDDEYAGYIEDLEREHRDLDRFLHTADLADRENRQRFLAAVDELHRHIAKEEDGLFPASLTALAGDDWDRAMAAWREAHPDVRTP</sequence>
<evidence type="ECO:0000313" key="3">
    <source>
        <dbReference type="Proteomes" id="UP001550044"/>
    </source>
</evidence>
<accession>A0ABV2U7G3</accession>
<dbReference type="InterPro" id="IPR012312">
    <property type="entry name" value="Hemerythrin-like"/>
</dbReference>
<protein>
    <submittedName>
        <fullName evidence="2">Hemerythrin domain-containing protein</fullName>
    </submittedName>
</protein>